<dbReference type="InterPro" id="IPR029063">
    <property type="entry name" value="SAM-dependent_MTases_sf"/>
</dbReference>
<keyword evidence="3" id="KW-1185">Reference proteome</keyword>
<gene>
    <name evidence="1" type="ORF">ODALV1_LOCUS17082</name>
    <name evidence="2" type="ORF">ODALV1_LOCUS17084</name>
</gene>
<evidence type="ECO:0000313" key="2">
    <source>
        <dbReference type="EMBL" id="CAL8115944.1"/>
    </source>
</evidence>
<organism evidence="1 3">
    <name type="scientific">Orchesella dallaii</name>
    <dbReference type="NCBI Taxonomy" id="48710"/>
    <lineage>
        <taxon>Eukaryota</taxon>
        <taxon>Metazoa</taxon>
        <taxon>Ecdysozoa</taxon>
        <taxon>Arthropoda</taxon>
        <taxon>Hexapoda</taxon>
        <taxon>Collembola</taxon>
        <taxon>Entomobryomorpha</taxon>
        <taxon>Entomobryoidea</taxon>
        <taxon>Orchesellidae</taxon>
        <taxon>Orchesellinae</taxon>
        <taxon>Orchesella</taxon>
    </lineage>
</organism>
<dbReference type="EMBL" id="CAXLJM020000051">
    <property type="protein sequence ID" value="CAL8115940.1"/>
    <property type="molecule type" value="Genomic_DNA"/>
</dbReference>
<evidence type="ECO:0000313" key="3">
    <source>
        <dbReference type="Proteomes" id="UP001642540"/>
    </source>
</evidence>
<dbReference type="EMBL" id="CAXLJM020000051">
    <property type="protein sequence ID" value="CAL8115944.1"/>
    <property type="molecule type" value="Genomic_DNA"/>
</dbReference>
<reference evidence="1 3" key="1">
    <citation type="submission" date="2024-08" db="EMBL/GenBank/DDBJ databases">
        <authorList>
            <person name="Cucini C."/>
            <person name="Frati F."/>
        </authorList>
    </citation>
    <scope>NUCLEOTIDE SEQUENCE [LARGE SCALE GENOMIC DNA]</scope>
</reference>
<accession>A0ABP1R4K9</accession>
<comment type="caution">
    <text evidence="1">The sequence shown here is derived from an EMBL/GenBank/DDBJ whole genome shotgun (WGS) entry which is preliminary data.</text>
</comment>
<evidence type="ECO:0000313" key="1">
    <source>
        <dbReference type="EMBL" id="CAL8115940.1"/>
    </source>
</evidence>
<name>A0ABP1R4K9_9HEXA</name>
<dbReference type="Proteomes" id="UP001642540">
    <property type="component" value="Unassembled WGS sequence"/>
</dbReference>
<sequence>MLTIRKRLKTLSLEDNEYSRNDMLEPWVKHQEKKHTVHHRYYHVFNEGELEELITEIQPAPTILEAYYEEGDWVVKFQKPVIS</sequence>
<dbReference type="Gene3D" id="3.40.50.150">
    <property type="entry name" value="Vaccinia Virus protein VP39"/>
    <property type="match status" value="1"/>
</dbReference>
<proteinExistence type="predicted"/>
<protein>
    <submittedName>
        <fullName evidence="1">Uncharacterized protein</fullName>
    </submittedName>
</protein>